<sequence>MKKKAIVIDDGYRRFMQHTRLMSEKIDVPIICLDEDDNDDLMIDKDYNVFLDHLRRGDNNSLSPCLEVDNGESDIRRLKIFSCESKRPKLENENPVKNRVHQQGKRKTVGFKAERVNIRENIQRDNRVAERRKRRIAELEAAKTSRDVPSLKTQQEDIQQRDNKVRKLSESKAETLRRDDVSLVRTQEDSQRDNTVSEGRKRNNDDALRRDVPLVETGEDIQRDDTVSEGRKRNNDDALRRDVPLVETEEDIQRDNTVSEGSRRKHDELEADTLRRDVPLVRRTEEYIQQDNRRVAAETSEAVHVERVNRVTEANDVDETSRSQEDFVGRRKKNEGSKVVVDKDYMRYLTWLVDSLRDSTTEPMENLQKDQSDLDTLKESTMVPEMDPLVEVKVEPDHDWSDYIIAMGDSPFLDGEECTPFVVSKKVVDLDEGSKEDESSSSWFRKELMDVLQKPYDEGELKLLHRYASIHRKMTRCRELRKGRESDYETDELGQSYLESFPDFEKEYKLVVGVDKARALKLLRGFFLYLKYVSHDGVFKPWERNQRWHP</sequence>
<feature type="compositionally biased region" description="Basic and acidic residues" evidence="1">
    <location>
        <begin position="154"/>
        <end position="192"/>
    </location>
</feature>
<feature type="region of interest" description="Disordered" evidence="1">
    <location>
        <begin position="140"/>
        <end position="271"/>
    </location>
</feature>
<evidence type="ECO:0000313" key="3">
    <source>
        <dbReference type="Proteomes" id="UP000694251"/>
    </source>
</evidence>
<evidence type="ECO:0000313" key="2">
    <source>
        <dbReference type="EMBL" id="KAG7581350.1"/>
    </source>
</evidence>
<dbReference type="EMBL" id="JAEFBJ010000008">
    <property type="protein sequence ID" value="KAG7581350.1"/>
    <property type="molecule type" value="Genomic_DNA"/>
</dbReference>
<accession>A0A8T2B473</accession>
<comment type="caution">
    <text evidence="2">The sequence shown here is derived from an EMBL/GenBank/DDBJ whole genome shotgun (WGS) entry which is preliminary data.</text>
</comment>
<feature type="compositionally biased region" description="Basic and acidic residues" evidence="1">
    <location>
        <begin position="198"/>
        <end position="213"/>
    </location>
</feature>
<organism evidence="2 3">
    <name type="scientific">Arabidopsis suecica</name>
    <name type="common">Swedish thale-cress</name>
    <name type="synonym">Cardaminopsis suecica</name>
    <dbReference type="NCBI Taxonomy" id="45249"/>
    <lineage>
        <taxon>Eukaryota</taxon>
        <taxon>Viridiplantae</taxon>
        <taxon>Streptophyta</taxon>
        <taxon>Embryophyta</taxon>
        <taxon>Tracheophyta</taxon>
        <taxon>Spermatophyta</taxon>
        <taxon>Magnoliopsida</taxon>
        <taxon>eudicotyledons</taxon>
        <taxon>Gunneridae</taxon>
        <taxon>Pentapetalae</taxon>
        <taxon>rosids</taxon>
        <taxon>malvids</taxon>
        <taxon>Brassicales</taxon>
        <taxon>Brassicaceae</taxon>
        <taxon>Camelineae</taxon>
        <taxon>Arabidopsis</taxon>
    </lineage>
</organism>
<feature type="compositionally biased region" description="Basic and acidic residues" evidence="1">
    <location>
        <begin position="220"/>
        <end position="244"/>
    </location>
</feature>
<dbReference type="PANTHER" id="PTHR34194:SF29">
    <property type="entry name" value="F17A17.7 PROTEIN"/>
    <property type="match status" value="1"/>
</dbReference>
<dbReference type="Proteomes" id="UP000694251">
    <property type="component" value="Chromosome 8"/>
</dbReference>
<keyword evidence="3" id="KW-1185">Reference proteome</keyword>
<evidence type="ECO:0000256" key="1">
    <source>
        <dbReference type="SAM" id="MobiDB-lite"/>
    </source>
</evidence>
<dbReference type="OrthoDB" id="298344at2759"/>
<dbReference type="AlphaFoldDB" id="A0A8T2B473"/>
<reference evidence="2 3" key="1">
    <citation type="submission" date="2020-12" db="EMBL/GenBank/DDBJ databases">
        <title>Concerted genomic and epigenomic changes stabilize Arabidopsis allopolyploids.</title>
        <authorList>
            <person name="Chen Z."/>
        </authorList>
    </citation>
    <scope>NUCLEOTIDE SEQUENCE [LARGE SCALE GENOMIC DNA]</scope>
    <source>
        <strain evidence="2">As9502</strain>
        <tissue evidence="2">Leaf</tissue>
    </source>
</reference>
<gene>
    <name evidence="2" type="ORF">ISN44_As08g010400</name>
</gene>
<feature type="compositionally biased region" description="Basic and acidic residues" evidence="1">
    <location>
        <begin position="261"/>
        <end position="271"/>
    </location>
</feature>
<protein>
    <submittedName>
        <fullName evidence="2">Uncharacterized protein</fullName>
    </submittedName>
</protein>
<dbReference type="PANTHER" id="PTHR34194">
    <property type="entry name" value="F14J8.16 PROTEIN"/>
    <property type="match status" value="1"/>
</dbReference>
<proteinExistence type="predicted"/>
<name>A0A8T2B473_ARASU</name>